<evidence type="ECO:0000256" key="2">
    <source>
        <dbReference type="ARBA" id="ARBA00023125"/>
    </source>
</evidence>
<name>A0A212LVH2_9FIRM</name>
<evidence type="ECO:0000313" key="5">
    <source>
        <dbReference type="EMBL" id="SCM81470.1"/>
    </source>
</evidence>
<proteinExistence type="predicted"/>
<dbReference type="AlphaFoldDB" id="A0A212LVH2"/>
<dbReference type="SMART" id="SM00342">
    <property type="entry name" value="HTH_ARAC"/>
    <property type="match status" value="1"/>
</dbReference>
<dbReference type="PRINTS" id="PR00032">
    <property type="entry name" value="HTHARAC"/>
</dbReference>
<feature type="domain" description="HTH araC/xylS-type" evidence="4">
    <location>
        <begin position="233"/>
        <end position="331"/>
    </location>
</feature>
<gene>
    <name evidence="5" type="ORF">KL86SPO_31649</name>
</gene>
<dbReference type="SUPFAM" id="SSF46689">
    <property type="entry name" value="Homeodomain-like"/>
    <property type="match status" value="2"/>
</dbReference>
<dbReference type="RefSeq" id="WP_288184498.1">
    <property type="nucleotide sequence ID" value="NZ_LT608335.1"/>
</dbReference>
<dbReference type="InterPro" id="IPR018060">
    <property type="entry name" value="HTH_AraC"/>
</dbReference>
<dbReference type="InterPro" id="IPR053142">
    <property type="entry name" value="PchR_regulatory_protein"/>
</dbReference>
<evidence type="ECO:0000256" key="1">
    <source>
        <dbReference type="ARBA" id="ARBA00023015"/>
    </source>
</evidence>
<dbReference type="PROSITE" id="PS01124">
    <property type="entry name" value="HTH_ARAC_FAMILY_2"/>
    <property type="match status" value="1"/>
</dbReference>
<dbReference type="EMBL" id="FMJE01000003">
    <property type="protein sequence ID" value="SCM81470.1"/>
    <property type="molecule type" value="Genomic_DNA"/>
</dbReference>
<accession>A0A212LVH2</accession>
<dbReference type="PANTHER" id="PTHR47893">
    <property type="entry name" value="REGULATORY PROTEIN PCHR"/>
    <property type="match status" value="1"/>
</dbReference>
<sequence length="332" mass="37754">MIKNAVSNNQIFNPQDEACPVCAVFDHIYRTSSFQTEMKIPETVGEGYFRRIVVKPSLRLSVSDMTFHKRITMGEKQGSSLYSLAFCLGEGFLWRVEGNPKREYGIACGESCIFNRDQGISISSHHPGSRFWGIYVEFDLDIIAGFMQHRGKDHAGKNLFAGRNFLCNGKISPGIRLILNDMINCRYREQLKKIYLEGKILELVAVYLDETVFEDGARASAGKFSAYDREALYKARKILDENLATPPTLGKLAKMICLNEYKLKTGFKELFGLPVHAYIIDKRMELARLLIEEKQLLVTEAAPMVGYNDLSYFAERFRGKYGVNPSQYSKKV</sequence>
<dbReference type="InterPro" id="IPR020449">
    <property type="entry name" value="Tscrpt_reg_AraC-type_HTH"/>
</dbReference>
<dbReference type="InterPro" id="IPR009057">
    <property type="entry name" value="Homeodomain-like_sf"/>
</dbReference>
<keyword evidence="3" id="KW-0804">Transcription</keyword>
<keyword evidence="2" id="KW-0238">DNA-binding</keyword>
<dbReference type="PANTHER" id="PTHR47893:SF1">
    <property type="entry name" value="REGULATORY PROTEIN PCHR"/>
    <property type="match status" value="1"/>
</dbReference>
<reference evidence="5" key="1">
    <citation type="submission" date="2016-08" db="EMBL/GenBank/DDBJ databases">
        <authorList>
            <person name="Seilhamer J.J."/>
        </authorList>
    </citation>
    <scope>NUCLEOTIDE SEQUENCE</scope>
    <source>
        <strain evidence="5">86</strain>
    </source>
</reference>
<keyword evidence="1" id="KW-0805">Transcription regulation</keyword>
<dbReference type="GO" id="GO:0043565">
    <property type="term" value="F:sequence-specific DNA binding"/>
    <property type="evidence" value="ECO:0007669"/>
    <property type="project" value="InterPro"/>
</dbReference>
<evidence type="ECO:0000256" key="3">
    <source>
        <dbReference type="ARBA" id="ARBA00023163"/>
    </source>
</evidence>
<organism evidence="5">
    <name type="scientific">uncultured Sporomusa sp</name>
    <dbReference type="NCBI Taxonomy" id="307249"/>
    <lineage>
        <taxon>Bacteria</taxon>
        <taxon>Bacillati</taxon>
        <taxon>Bacillota</taxon>
        <taxon>Negativicutes</taxon>
        <taxon>Selenomonadales</taxon>
        <taxon>Sporomusaceae</taxon>
        <taxon>Sporomusa</taxon>
        <taxon>environmental samples</taxon>
    </lineage>
</organism>
<evidence type="ECO:0000259" key="4">
    <source>
        <dbReference type="PROSITE" id="PS01124"/>
    </source>
</evidence>
<dbReference type="Pfam" id="PF12833">
    <property type="entry name" value="HTH_18"/>
    <property type="match status" value="1"/>
</dbReference>
<dbReference type="GO" id="GO:0003700">
    <property type="term" value="F:DNA-binding transcription factor activity"/>
    <property type="evidence" value="ECO:0007669"/>
    <property type="project" value="InterPro"/>
</dbReference>
<protein>
    <submittedName>
        <fullName evidence="5">Helix-turn-helix-domain containing protein, AraC type</fullName>
    </submittedName>
</protein>
<dbReference type="Gene3D" id="1.10.10.60">
    <property type="entry name" value="Homeodomain-like"/>
    <property type="match status" value="2"/>
</dbReference>